<dbReference type="Pfam" id="PF12732">
    <property type="entry name" value="YtxH"/>
    <property type="match status" value="1"/>
</dbReference>
<dbReference type="InterPro" id="IPR024623">
    <property type="entry name" value="YtxH"/>
</dbReference>
<keyword evidence="1" id="KW-1133">Transmembrane helix</keyword>
<feature type="transmembrane region" description="Helical" evidence="1">
    <location>
        <begin position="12"/>
        <end position="31"/>
    </location>
</feature>
<evidence type="ECO:0000313" key="3">
    <source>
        <dbReference type="Proteomes" id="UP000178681"/>
    </source>
</evidence>
<keyword evidence="1" id="KW-0472">Membrane</keyword>
<keyword evidence="1" id="KW-0812">Transmembrane</keyword>
<sequence length="100" mass="10970">MCDKSKSSAGPLLGGLALGAVLGAGAAILFGTKKGREFQSKIKKQYPEVFEKIEGTLLDVKESLDAGVERVEEKVEEVKKEVLQEIRPPKKRFVKNGRKL</sequence>
<name>A0A1F5Z4E2_9BACT</name>
<evidence type="ECO:0008006" key="4">
    <source>
        <dbReference type="Google" id="ProtNLM"/>
    </source>
</evidence>
<organism evidence="2 3">
    <name type="scientific">Candidatus Gottesmanbacteria bacterium RIFCSPHIGHO2_01_FULL_42_12</name>
    <dbReference type="NCBI Taxonomy" id="1798377"/>
    <lineage>
        <taxon>Bacteria</taxon>
        <taxon>Candidatus Gottesmaniibacteriota</taxon>
    </lineage>
</organism>
<evidence type="ECO:0000313" key="2">
    <source>
        <dbReference type="EMBL" id="OGG07328.1"/>
    </source>
</evidence>
<dbReference type="EMBL" id="MFJG01000008">
    <property type="protein sequence ID" value="OGG07328.1"/>
    <property type="molecule type" value="Genomic_DNA"/>
</dbReference>
<gene>
    <name evidence="2" type="ORF">A2872_03875</name>
</gene>
<protein>
    <recommendedName>
        <fullName evidence="4">Gas vesicle protein</fullName>
    </recommendedName>
</protein>
<proteinExistence type="predicted"/>
<dbReference type="Proteomes" id="UP000178681">
    <property type="component" value="Unassembled WGS sequence"/>
</dbReference>
<evidence type="ECO:0000256" key="1">
    <source>
        <dbReference type="SAM" id="Phobius"/>
    </source>
</evidence>
<dbReference type="AlphaFoldDB" id="A0A1F5Z4E2"/>
<comment type="caution">
    <text evidence="2">The sequence shown here is derived from an EMBL/GenBank/DDBJ whole genome shotgun (WGS) entry which is preliminary data.</text>
</comment>
<dbReference type="STRING" id="1798377.A2872_03875"/>
<accession>A0A1F5Z4E2</accession>
<reference evidence="2 3" key="1">
    <citation type="journal article" date="2016" name="Nat. Commun.">
        <title>Thousands of microbial genomes shed light on interconnected biogeochemical processes in an aquifer system.</title>
        <authorList>
            <person name="Anantharaman K."/>
            <person name="Brown C.T."/>
            <person name="Hug L.A."/>
            <person name="Sharon I."/>
            <person name="Castelle C.J."/>
            <person name="Probst A.J."/>
            <person name="Thomas B.C."/>
            <person name="Singh A."/>
            <person name="Wilkins M.J."/>
            <person name="Karaoz U."/>
            <person name="Brodie E.L."/>
            <person name="Williams K.H."/>
            <person name="Hubbard S.S."/>
            <person name="Banfield J.F."/>
        </authorList>
    </citation>
    <scope>NUCLEOTIDE SEQUENCE [LARGE SCALE GENOMIC DNA]</scope>
</reference>